<dbReference type="InterPro" id="IPR000725">
    <property type="entry name" value="Olfact_rcpt"/>
</dbReference>
<dbReference type="Proteomes" id="UP000664991">
    <property type="component" value="Chromosome 14"/>
</dbReference>
<dbReference type="AlphaFoldDB" id="A0A836A4U6"/>
<dbReference type="EMBL" id="JAEMGP010000014">
    <property type="protein sequence ID" value="KAG5201234.1"/>
    <property type="molecule type" value="Genomic_DNA"/>
</dbReference>
<reference evidence="14 15" key="1">
    <citation type="submission" date="2020-12" db="EMBL/GenBank/DDBJ databases">
        <title>De novo assembly of Tibetan sheep genome.</title>
        <authorList>
            <person name="Li X."/>
        </authorList>
    </citation>
    <scope>NUCLEOTIDE SEQUENCE [LARGE SCALE GENOMIC DNA]</scope>
    <source>
        <tissue evidence="14">Heart</tissue>
    </source>
</reference>
<dbReference type="Gene3D" id="1.20.1070.10">
    <property type="entry name" value="Rhodopsin 7-helix transmembrane proteins"/>
    <property type="match status" value="1"/>
</dbReference>
<evidence type="ECO:0000256" key="7">
    <source>
        <dbReference type="ARBA" id="ARBA00023040"/>
    </source>
</evidence>
<dbReference type="InterPro" id="IPR050939">
    <property type="entry name" value="Olfactory_GPCR1"/>
</dbReference>
<evidence type="ECO:0000256" key="11">
    <source>
        <dbReference type="ARBA" id="ARBA00023180"/>
    </source>
</evidence>
<dbReference type="GO" id="GO:0004930">
    <property type="term" value="F:G protein-coupled receptor activity"/>
    <property type="evidence" value="ECO:0007669"/>
    <property type="project" value="UniProtKB-KW"/>
</dbReference>
<sequence>MPSAAARRKAFSTCASHLVVVGIFYSAALFIYCRPSRIRSMDLNKVLSVIYTVATPMCNPVIYCLRNREVHAALFRTLRWT</sequence>
<evidence type="ECO:0000256" key="12">
    <source>
        <dbReference type="ARBA" id="ARBA00023224"/>
    </source>
</evidence>
<keyword evidence="7" id="KW-0297">G-protein coupled receptor</keyword>
<protein>
    <recommendedName>
        <fullName evidence="16">G-protein coupled receptors family 1 profile domain-containing protein</fullName>
    </recommendedName>
</protein>
<evidence type="ECO:0000256" key="5">
    <source>
        <dbReference type="ARBA" id="ARBA00022725"/>
    </source>
</evidence>
<organism evidence="14 15">
    <name type="scientific">Ovis aries</name>
    <name type="common">Sheep</name>
    <dbReference type="NCBI Taxonomy" id="9940"/>
    <lineage>
        <taxon>Eukaryota</taxon>
        <taxon>Metazoa</taxon>
        <taxon>Chordata</taxon>
        <taxon>Craniata</taxon>
        <taxon>Vertebrata</taxon>
        <taxon>Euteleostomi</taxon>
        <taxon>Mammalia</taxon>
        <taxon>Eutheria</taxon>
        <taxon>Laurasiatheria</taxon>
        <taxon>Artiodactyla</taxon>
        <taxon>Ruminantia</taxon>
        <taxon>Pecora</taxon>
        <taxon>Bovidae</taxon>
        <taxon>Caprinae</taxon>
        <taxon>Ovis</taxon>
    </lineage>
</organism>
<evidence type="ECO:0000256" key="3">
    <source>
        <dbReference type="ARBA" id="ARBA00022606"/>
    </source>
</evidence>
<keyword evidence="12" id="KW-0807">Transducer</keyword>
<keyword evidence="3" id="KW-0716">Sensory transduction</keyword>
<evidence type="ECO:0000256" key="9">
    <source>
        <dbReference type="ARBA" id="ARBA00023157"/>
    </source>
</evidence>
<accession>A0A836A4U6</accession>
<dbReference type="GO" id="GO:0005886">
    <property type="term" value="C:plasma membrane"/>
    <property type="evidence" value="ECO:0007669"/>
    <property type="project" value="UniProtKB-SubCell"/>
</dbReference>
<gene>
    <name evidence="14" type="ORF">JEQ12_005768</name>
</gene>
<evidence type="ECO:0000256" key="2">
    <source>
        <dbReference type="ARBA" id="ARBA00022475"/>
    </source>
</evidence>
<keyword evidence="5" id="KW-0552">Olfaction</keyword>
<evidence type="ECO:0000313" key="15">
    <source>
        <dbReference type="Proteomes" id="UP000664991"/>
    </source>
</evidence>
<keyword evidence="4 13" id="KW-0812">Transmembrane</keyword>
<evidence type="ECO:0000256" key="10">
    <source>
        <dbReference type="ARBA" id="ARBA00023170"/>
    </source>
</evidence>
<feature type="transmembrane region" description="Helical" evidence="13">
    <location>
        <begin position="15"/>
        <end position="33"/>
    </location>
</feature>
<evidence type="ECO:0000256" key="1">
    <source>
        <dbReference type="ARBA" id="ARBA00004651"/>
    </source>
</evidence>
<evidence type="ECO:0000256" key="8">
    <source>
        <dbReference type="ARBA" id="ARBA00023136"/>
    </source>
</evidence>
<keyword evidence="11" id="KW-0325">Glycoprotein</keyword>
<evidence type="ECO:0000256" key="13">
    <source>
        <dbReference type="SAM" id="Phobius"/>
    </source>
</evidence>
<evidence type="ECO:0000256" key="4">
    <source>
        <dbReference type="ARBA" id="ARBA00022692"/>
    </source>
</evidence>
<dbReference type="Pfam" id="PF13853">
    <property type="entry name" value="7tm_4"/>
    <property type="match status" value="1"/>
</dbReference>
<keyword evidence="6 13" id="KW-1133">Transmembrane helix</keyword>
<keyword evidence="9" id="KW-1015">Disulfide bond</keyword>
<dbReference type="PANTHER" id="PTHR24242:SF253">
    <property type="entry name" value="OLFACTORY RECEPTOR-RELATED"/>
    <property type="match status" value="1"/>
</dbReference>
<evidence type="ECO:0000313" key="14">
    <source>
        <dbReference type="EMBL" id="KAG5201234.1"/>
    </source>
</evidence>
<name>A0A836A4U6_SHEEP</name>
<dbReference type="GO" id="GO:0004984">
    <property type="term" value="F:olfactory receptor activity"/>
    <property type="evidence" value="ECO:0007669"/>
    <property type="project" value="InterPro"/>
</dbReference>
<dbReference type="SUPFAM" id="SSF81321">
    <property type="entry name" value="Family A G protein-coupled receptor-like"/>
    <property type="match status" value="1"/>
</dbReference>
<evidence type="ECO:0000256" key="6">
    <source>
        <dbReference type="ARBA" id="ARBA00022989"/>
    </source>
</evidence>
<dbReference type="PANTHER" id="PTHR24242">
    <property type="entry name" value="G-PROTEIN COUPLED RECEPTOR"/>
    <property type="match status" value="1"/>
</dbReference>
<keyword evidence="8 13" id="KW-0472">Membrane</keyword>
<comment type="subcellular location">
    <subcellularLocation>
        <location evidence="1">Cell membrane</location>
        <topology evidence="1">Multi-pass membrane protein</topology>
    </subcellularLocation>
</comment>
<keyword evidence="2" id="KW-1003">Cell membrane</keyword>
<dbReference type="PRINTS" id="PR00245">
    <property type="entry name" value="OLFACTORYR"/>
</dbReference>
<proteinExistence type="predicted"/>
<comment type="caution">
    <text evidence="14">The sequence shown here is derived from an EMBL/GenBank/DDBJ whole genome shotgun (WGS) entry which is preliminary data.</text>
</comment>
<keyword evidence="10" id="KW-0675">Receptor</keyword>
<evidence type="ECO:0008006" key="16">
    <source>
        <dbReference type="Google" id="ProtNLM"/>
    </source>
</evidence>